<protein>
    <submittedName>
        <fullName evidence="2">MarR family winged helix-turn-helix transcriptional regulator</fullName>
    </submittedName>
</protein>
<dbReference type="InterPro" id="IPR039422">
    <property type="entry name" value="MarR/SlyA-like"/>
</dbReference>
<dbReference type="Gene3D" id="1.10.10.10">
    <property type="entry name" value="Winged helix-like DNA-binding domain superfamily/Winged helix DNA-binding domain"/>
    <property type="match status" value="1"/>
</dbReference>
<name>A0ABT4TLT7_9ACTN</name>
<dbReference type="InterPro" id="IPR036388">
    <property type="entry name" value="WH-like_DNA-bd_sf"/>
</dbReference>
<dbReference type="PRINTS" id="PR00598">
    <property type="entry name" value="HTHMARR"/>
</dbReference>
<dbReference type="PROSITE" id="PS50995">
    <property type="entry name" value="HTH_MARR_2"/>
    <property type="match status" value="1"/>
</dbReference>
<gene>
    <name evidence="2" type="ORF">O4U47_14165</name>
</gene>
<keyword evidence="3" id="KW-1185">Reference proteome</keyword>
<dbReference type="Proteomes" id="UP001165685">
    <property type="component" value="Unassembled WGS sequence"/>
</dbReference>
<dbReference type="RefSeq" id="WP_270678313.1">
    <property type="nucleotide sequence ID" value="NZ_JAQFWP010000024.1"/>
</dbReference>
<comment type="caution">
    <text evidence="2">The sequence shown here is derived from an EMBL/GenBank/DDBJ whole genome shotgun (WGS) entry which is preliminary data.</text>
</comment>
<dbReference type="InterPro" id="IPR000835">
    <property type="entry name" value="HTH_MarR-typ"/>
</dbReference>
<dbReference type="SUPFAM" id="SSF46785">
    <property type="entry name" value="Winged helix' DNA-binding domain"/>
    <property type="match status" value="1"/>
</dbReference>
<dbReference type="InterPro" id="IPR036390">
    <property type="entry name" value="WH_DNA-bd_sf"/>
</dbReference>
<feature type="domain" description="HTH marR-type" evidence="1">
    <location>
        <begin position="9"/>
        <end position="143"/>
    </location>
</feature>
<dbReference type="EMBL" id="JAQFWP010000024">
    <property type="protein sequence ID" value="MDA2805660.1"/>
    <property type="molecule type" value="Genomic_DNA"/>
</dbReference>
<dbReference type="PANTHER" id="PTHR33164">
    <property type="entry name" value="TRANSCRIPTIONAL REGULATOR, MARR FAMILY"/>
    <property type="match status" value="1"/>
</dbReference>
<proteinExistence type="predicted"/>
<organism evidence="2 3">
    <name type="scientific">Nocardiopsis suaedae</name>
    <dbReference type="NCBI Taxonomy" id="3018444"/>
    <lineage>
        <taxon>Bacteria</taxon>
        <taxon>Bacillati</taxon>
        <taxon>Actinomycetota</taxon>
        <taxon>Actinomycetes</taxon>
        <taxon>Streptosporangiales</taxon>
        <taxon>Nocardiopsidaceae</taxon>
        <taxon>Nocardiopsis</taxon>
    </lineage>
</organism>
<dbReference type="PANTHER" id="PTHR33164:SF99">
    <property type="entry name" value="MARR FAMILY REGULATORY PROTEIN"/>
    <property type="match status" value="1"/>
</dbReference>
<sequence length="151" mass="15831">MDPSTNEDGVGLAFALLASAARMAERIDEGVVRRGFTGLRPTHGFAFAFLAPAGGTVTGLAAHLGVTKQAAAQLVDELEAKGYVRRGPHPHDARARLVELTEAGRACTRAAEAAAAEAAGAWSEAIGADRMGQLRRDLERMAEGGPIRPTW</sequence>
<dbReference type="Pfam" id="PF12802">
    <property type="entry name" value="MarR_2"/>
    <property type="match status" value="1"/>
</dbReference>
<evidence type="ECO:0000313" key="3">
    <source>
        <dbReference type="Proteomes" id="UP001165685"/>
    </source>
</evidence>
<accession>A0ABT4TLT7</accession>
<reference evidence="2" key="1">
    <citation type="submission" date="2023-01" db="EMBL/GenBank/DDBJ databases">
        <title>Draft genome sequence of Nocardiopsis sp. LSu2-4 isolated from halophytes.</title>
        <authorList>
            <person name="Duangmal K."/>
            <person name="Chantavorakit T."/>
        </authorList>
    </citation>
    <scope>NUCLEOTIDE SEQUENCE</scope>
    <source>
        <strain evidence="2">LSu2-4</strain>
    </source>
</reference>
<evidence type="ECO:0000259" key="1">
    <source>
        <dbReference type="PROSITE" id="PS50995"/>
    </source>
</evidence>
<dbReference type="SMART" id="SM00347">
    <property type="entry name" value="HTH_MARR"/>
    <property type="match status" value="1"/>
</dbReference>
<evidence type="ECO:0000313" key="2">
    <source>
        <dbReference type="EMBL" id="MDA2805660.1"/>
    </source>
</evidence>